<keyword evidence="1 5" id="KW-0479">Metal-binding</keyword>
<evidence type="ECO:0000259" key="8">
    <source>
        <dbReference type="PROSITE" id="PS51319"/>
    </source>
</evidence>
<comment type="subcellular location">
    <subcellularLocation>
        <location evidence="4">Nucleus</location>
    </subcellularLocation>
</comment>
<feature type="compositionally biased region" description="Pro residues" evidence="6">
    <location>
        <begin position="573"/>
        <end position="591"/>
    </location>
</feature>
<feature type="region of interest" description="Disordered" evidence="6">
    <location>
        <begin position="565"/>
        <end position="756"/>
    </location>
</feature>
<feature type="compositionally biased region" description="Gly residues" evidence="6">
    <location>
        <begin position="597"/>
        <end position="608"/>
    </location>
</feature>
<dbReference type="InterPro" id="IPR036855">
    <property type="entry name" value="Znf_CCCH_sf"/>
</dbReference>
<feature type="zinc finger region" description="C3H1-type" evidence="5">
    <location>
        <begin position="756"/>
        <end position="784"/>
    </location>
</feature>
<keyword evidence="3 5" id="KW-0862">Zinc</keyword>
<dbReference type="OrthoDB" id="70632at2759"/>
<dbReference type="GO" id="GO:0005634">
    <property type="term" value="C:nucleus"/>
    <property type="evidence" value="ECO:0007669"/>
    <property type="project" value="UniProtKB-SubCell"/>
</dbReference>
<evidence type="ECO:0008006" key="10">
    <source>
        <dbReference type="Google" id="ProtNLM"/>
    </source>
</evidence>
<evidence type="ECO:0000259" key="7">
    <source>
        <dbReference type="PROSITE" id="PS50103"/>
    </source>
</evidence>
<name>W4F9I2_APHAT</name>
<feature type="compositionally biased region" description="Basic and acidic residues" evidence="6">
    <location>
        <begin position="683"/>
        <end position="716"/>
    </location>
</feature>
<feature type="compositionally biased region" description="Gly residues" evidence="6">
    <location>
        <begin position="812"/>
        <end position="822"/>
    </location>
</feature>
<reference evidence="9" key="1">
    <citation type="submission" date="2013-12" db="EMBL/GenBank/DDBJ databases">
        <title>The Genome Sequence of Aphanomyces astaci APO3.</title>
        <authorList>
            <consortium name="The Broad Institute Genomics Platform"/>
            <person name="Russ C."/>
            <person name="Tyler B."/>
            <person name="van West P."/>
            <person name="Dieguez-Uribeondo J."/>
            <person name="Young S.K."/>
            <person name="Zeng Q."/>
            <person name="Gargeya S."/>
            <person name="Fitzgerald M."/>
            <person name="Abouelleil A."/>
            <person name="Alvarado L."/>
            <person name="Chapman S.B."/>
            <person name="Gainer-Dewar J."/>
            <person name="Goldberg J."/>
            <person name="Griggs A."/>
            <person name="Gujja S."/>
            <person name="Hansen M."/>
            <person name="Howarth C."/>
            <person name="Imamovic A."/>
            <person name="Ireland A."/>
            <person name="Larimer J."/>
            <person name="McCowan C."/>
            <person name="Murphy C."/>
            <person name="Pearson M."/>
            <person name="Poon T.W."/>
            <person name="Priest M."/>
            <person name="Roberts A."/>
            <person name="Saif S."/>
            <person name="Shea T."/>
            <person name="Sykes S."/>
            <person name="Wortman J."/>
            <person name="Nusbaum C."/>
            <person name="Birren B."/>
        </authorList>
    </citation>
    <scope>NUCLEOTIDE SEQUENCE [LARGE SCALE GENOMIC DNA]</scope>
    <source>
        <strain evidence="9">APO3</strain>
    </source>
</reference>
<dbReference type="GO" id="GO:0008270">
    <property type="term" value="F:zinc ion binding"/>
    <property type="evidence" value="ECO:0007669"/>
    <property type="project" value="UniProtKB-KW"/>
</dbReference>
<dbReference type="Gene3D" id="1.20.930.10">
    <property type="entry name" value="Conserved domain common to transcription factors TFIIS, elongin A, CRSP70"/>
    <property type="match status" value="1"/>
</dbReference>
<dbReference type="GeneID" id="20820951"/>
<feature type="region of interest" description="Disordered" evidence="6">
    <location>
        <begin position="462"/>
        <end position="483"/>
    </location>
</feature>
<dbReference type="AlphaFoldDB" id="W4F9I2"/>
<organism evidence="9">
    <name type="scientific">Aphanomyces astaci</name>
    <name type="common">Crayfish plague agent</name>
    <dbReference type="NCBI Taxonomy" id="112090"/>
    <lineage>
        <taxon>Eukaryota</taxon>
        <taxon>Sar</taxon>
        <taxon>Stramenopiles</taxon>
        <taxon>Oomycota</taxon>
        <taxon>Saprolegniomycetes</taxon>
        <taxon>Saprolegniales</taxon>
        <taxon>Verrucalvaceae</taxon>
        <taxon>Aphanomyces</taxon>
    </lineage>
</organism>
<sequence length="822" mass="89953">MMALDSKMTPNFSNLLQLQHRGYAQMLQTFDGRVQEHETLTGVHPITGKVGSFHPDERASWMQPSAAPSPRTKWEHRFPTTCIINVVYDQITNKRKRDDDRSTSRPTNVLEDTLFACCVGGSNVLRDDEATERFLPLFHQAKTESDQAKLLVVLAATARDPARSSSVALFEAFGGMKIARQWLDTAVSYHQTSLLHLILVTLKALPLQLSTITDAKINEPIVQLRKTAANDHVKRAAQDLLKHWKTTFTEKPPSPPSSKGKAKPATDVLGKLLLKKQEANRLISKPKDSFVTNMVQNQLLNKKEVMDVVSSPTVALPTIARFDQVQSQPTAAGGGGAASTRRIKWADEHGAALTKIKLIESWRDLVLHSDKDDPSSPVAAGSFKDAKLREHAHEKFAFLNKQKEEATSRTQPVVTVPWRTPPPAVAIPEGVTIRSSEDTPEMLVQTNRTRKDVEWIVLGDEVPPENPEEWTPSAADLSLGPTTSIPLTDPLEDDEVPPPVAVGVSNLNATESALVQALGPLEKATLALLANANDQVVAQVYAEAQRNGRRIADARVLDIFNQHDRQLPHGSSRPPPLLSAPSDVQPPPPLLSNPVGGYRGNGRDGPSGYGDYEDHMGRGGYKAGAPYHQPPSNYGPPPQQSFNNGYNNQPGYGGGYPERGGRDGGYNVDGGGYGGFKGGYPDDDNRHRYPDDDHRYPDDNRYPDDHNRLYPDDHPRNNYNKRPQHDDMPYPSKRPAFGSRGPPPHGGGGPPSSTYKYKQVPCTYFNSPAGCGKGDACTFIHDDEARRAAGTKYAPRGGGPPFKGGPKPNYYGGRGGRGGAYR</sequence>
<dbReference type="InterPro" id="IPR000571">
    <property type="entry name" value="Znf_CCCH"/>
</dbReference>
<protein>
    <recommendedName>
        <fullName evidence="10">C3H1-type domain-containing protein</fullName>
    </recommendedName>
</protein>
<dbReference type="PROSITE" id="PS51319">
    <property type="entry name" value="TFIIS_N"/>
    <property type="match status" value="1"/>
</dbReference>
<accession>W4F9I2</accession>
<dbReference type="SMART" id="SM00356">
    <property type="entry name" value="ZnF_C3H1"/>
    <property type="match status" value="1"/>
</dbReference>
<dbReference type="EMBL" id="KI913394">
    <property type="protein sequence ID" value="ETV64107.1"/>
    <property type="molecule type" value="Genomic_DNA"/>
</dbReference>
<dbReference type="SUPFAM" id="SSF47676">
    <property type="entry name" value="Conserved domain common to transcription factors TFIIS, elongin A, CRSP70"/>
    <property type="match status" value="1"/>
</dbReference>
<dbReference type="InterPro" id="IPR017923">
    <property type="entry name" value="TFIIS_N"/>
</dbReference>
<evidence type="ECO:0000256" key="2">
    <source>
        <dbReference type="ARBA" id="ARBA00022771"/>
    </source>
</evidence>
<evidence type="ECO:0000256" key="5">
    <source>
        <dbReference type="PROSITE-ProRule" id="PRU00723"/>
    </source>
</evidence>
<dbReference type="Pfam" id="PF08711">
    <property type="entry name" value="Med26"/>
    <property type="match status" value="1"/>
</dbReference>
<dbReference type="VEuPathDB" id="FungiDB:H257_18955"/>
<feature type="domain" description="C3H1-type" evidence="7">
    <location>
        <begin position="756"/>
        <end position="784"/>
    </location>
</feature>
<evidence type="ECO:0000256" key="3">
    <source>
        <dbReference type="ARBA" id="ARBA00022833"/>
    </source>
</evidence>
<keyword evidence="2 5" id="KW-0863">Zinc-finger</keyword>
<feature type="region of interest" description="Disordered" evidence="6">
    <location>
        <begin position="790"/>
        <end position="822"/>
    </location>
</feature>
<evidence type="ECO:0000313" key="9">
    <source>
        <dbReference type="EMBL" id="ETV64107.1"/>
    </source>
</evidence>
<keyword evidence="4" id="KW-0539">Nucleus</keyword>
<feature type="compositionally biased region" description="Gly residues" evidence="6">
    <location>
        <begin position="651"/>
        <end position="678"/>
    </location>
</feature>
<evidence type="ECO:0000256" key="4">
    <source>
        <dbReference type="PROSITE-ProRule" id="PRU00649"/>
    </source>
</evidence>
<dbReference type="SUPFAM" id="SSF90229">
    <property type="entry name" value="CCCH zinc finger"/>
    <property type="match status" value="1"/>
</dbReference>
<dbReference type="PROSITE" id="PS50103">
    <property type="entry name" value="ZF_C3H1"/>
    <property type="match status" value="1"/>
</dbReference>
<evidence type="ECO:0000256" key="6">
    <source>
        <dbReference type="SAM" id="MobiDB-lite"/>
    </source>
</evidence>
<gene>
    <name evidence="9" type="ORF">H257_18955</name>
</gene>
<feature type="domain" description="TFIIS N-terminal" evidence="8">
    <location>
        <begin position="177"/>
        <end position="251"/>
    </location>
</feature>
<dbReference type="InterPro" id="IPR035441">
    <property type="entry name" value="TFIIS/LEDGF_dom_sf"/>
</dbReference>
<proteinExistence type="predicted"/>
<evidence type="ECO:0000256" key="1">
    <source>
        <dbReference type="ARBA" id="ARBA00022723"/>
    </source>
</evidence>
<dbReference type="RefSeq" id="XP_009846406.1">
    <property type="nucleotide sequence ID" value="XM_009848104.1"/>
</dbReference>